<evidence type="ECO:0000256" key="2">
    <source>
        <dbReference type="SAM" id="Phobius"/>
    </source>
</evidence>
<feature type="domain" description="Ig-like" evidence="3">
    <location>
        <begin position="58"/>
        <end position="183"/>
    </location>
</feature>
<name>A0AAQ4RUH9_GASAC</name>
<evidence type="ECO:0000313" key="5">
    <source>
        <dbReference type="Proteomes" id="UP000007635"/>
    </source>
</evidence>
<evidence type="ECO:0000313" key="4">
    <source>
        <dbReference type="Ensembl" id="ENSGACP00000066243.1"/>
    </source>
</evidence>
<dbReference type="CDD" id="cd00096">
    <property type="entry name" value="Ig"/>
    <property type="match status" value="1"/>
</dbReference>
<organism evidence="4 5">
    <name type="scientific">Gasterosteus aculeatus aculeatus</name>
    <name type="common">three-spined stickleback</name>
    <dbReference type="NCBI Taxonomy" id="481459"/>
    <lineage>
        <taxon>Eukaryota</taxon>
        <taxon>Metazoa</taxon>
        <taxon>Chordata</taxon>
        <taxon>Craniata</taxon>
        <taxon>Vertebrata</taxon>
        <taxon>Euteleostomi</taxon>
        <taxon>Actinopterygii</taxon>
        <taxon>Neopterygii</taxon>
        <taxon>Teleostei</taxon>
        <taxon>Neoteleostei</taxon>
        <taxon>Acanthomorphata</taxon>
        <taxon>Eupercaria</taxon>
        <taxon>Perciformes</taxon>
        <taxon>Cottioidei</taxon>
        <taxon>Gasterosteales</taxon>
        <taxon>Gasterosteidae</taxon>
        <taxon>Gasterosteus</taxon>
    </lineage>
</organism>
<dbReference type="InterPro" id="IPR036179">
    <property type="entry name" value="Ig-like_dom_sf"/>
</dbReference>
<dbReference type="PROSITE" id="PS50835">
    <property type="entry name" value="IG_LIKE"/>
    <property type="match status" value="1"/>
</dbReference>
<proteinExistence type="predicted"/>
<evidence type="ECO:0000259" key="3">
    <source>
        <dbReference type="PROSITE" id="PS50835"/>
    </source>
</evidence>
<evidence type="ECO:0000256" key="1">
    <source>
        <dbReference type="ARBA" id="ARBA00023319"/>
    </source>
</evidence>
<dbReference type="GeneTree" id="ENSGT00510000051337"/>
<dbReference type="KEGG" id="gat:120810269"/>
<dbReference type="Pfam" id="PF00047">
    <property type="entry name" value="ig"/>
    <property type="match status" value="1"/>
</dbReference>
<dbReference type="Proteomes" id="UP000007635">
    <property type="component" value="Chromosome XX"/>
</dbReference>
<sequence length="275" mass="30850">MLLRRVKLAKRNTDRGRRTVTFAWSARTPRRVLLVSLRWRSSYKWSRVGTSHIAIMLPRTRTLTLLLSLSVALSEALLEVRVLLGDDCVLRCPAEDRPGVQYLSVKWFKEGTPPASRLTGVLTRDLANGTVRRYLGMQRAAELRGESRDLHLPNATCADAGYYVCHLSAPVGEQNREGRVLLTPTDCPAEDRLTDTYLVVLAMLGLMFALVIFLISYVILKNVLKDRNRTPKKVTFRDAPLGPLNEDDLRSIYTLGPKGSHKVLKGLQGSSRVLV</sequence>
<keyword evidence="2" id="KW-0812">Transmembrane</keyword>
<reference evidence="4" key="2">
    <citation type="submission" date="2025-08" db="UniProtKB">
        <authorList>
            <consortium name="Ensembl"/>
        </authorList>
    </citation>
    <scope>IDENTIFICATION</scope>
</reference>
<dbReference type="InterPro" id="IPR007110">
    <property type="entry name" value="Ig-like_dom"/>
</dbReference>
<feature type="transmembrane region" description="Helical" evidence="2">
    <location>
        <begin position="197"/>
        <end position="220"/>
    </location>
</feature>
<reference evidence="4 5" key="1">
    <citation type="journal article" date="2021" name="G3 (Bethesda)">
        <title>Improved contiguity of the threespine stickleback genome using long-read sequencing.</title>
        <authorList>
            <person name="Nath S."/>
            <person name="Shaw D.E."/>
            <person name="White M.A."/>
        </authorList>
    </citation>
    <scope>NUCLEOTIDE SEQUENCE [LARGE SCALE GENOMIC DNA]</scope>
    <source>
        <strain evidence="4 5">Lake Benthic</strain>
    </source>
</reference>
<dbReference type="RefSeq" id="XP_040020606.1">
    <property type="nucleotide sequence ID" value="XM_040164672.1"/>
</dbReference>
<dbReference type="InterPro" id="IPR003598">
    <property type="entry name" value="Ig_sub2"/>
</dbReference>
<dbReference type="GeneID" id="120810269"/>
<dbReference type="InterPro" id="IPR003599">
    <property type="entry name" value="Ig_sub"/>
</dbReference>
<dbReference type="PANTHER" id="PTHR15193:SF1">
    <property type="entry name" value="CD83 ANTIGEN"/>
    <property type="match status" value="1"/>
</dbReference>
<dbReference type="AlphaFoldDB" id="A0AAQ4RUH9"/>
<dbReference type="Gene3D" id="2.60.40.10">
    <property type="entry name" value="Immunoglobulins"/>
    <property type="match status" value="1"/>
</dbReference>
<dbReference type="SMART" id="SM00408">
    <property type="entry name" value="IGc2"/>
    <property type="match status" value="1"/>
</dbReference>
<keyword evidence="1" id="KW-0393">Immunoglobulin domain</keyword>
<dbReference type="Ensembl" id="ENSGACT00000030739.1">
    <property type="protein sequence ID" value="ENSGACP00000066243.1"/>
    <property type="gene ID" value="ENSGACG00000027520.1"/>
</dbReference>
<keyword evidence="5" id="KW-1185">Reference proteome</keyword>
<dbReference type="SMART" id="SM00409">
    <property type="entry name" value="IG"/>
    <property type="match status" value="1"/>
</dbReference>
<accession>A0AAQ4RUH9</accession>
<dbReference type="SUPFAM" id="SSF48726">
    <property type="entry name" value="Immunoglobulin"/>
    <property type="match status" value="1"/>
</dbReference>
<protein>
    <recommendedName>
        <fullName evidence="3">Ig-like domain-containing protein</fullName>
    </recommendedName>
</protein>
<dbReference type="PANTHER" id="PTHR15193">
    <property type="entry name" value="CD83 ANTIGEN"/>
    <property type="match status" value="1"/>
</dbReference>
<keyword evidence="2" id="KW-1133">Transmembrane helix</keyword>
<dbReference type="InterPro" id="IPR013151">
    <property type="entry name" value="Immunoglobulin_dom"/>
</dbReference>
<keyword evidence="2" id="KW-0472">Membrane</keyword>
<reference evidence="4" key="3">
    <citation type="submission" date="2025-09" db="UniProtKB">
        <authorList>
            <consortium name="Ensembl"/>
        </authorList>
    </citation>
    <scope>IDENTIFICATION</scope>
</reference>
<dbReference type="InterPro" id="IPR013783">
    <property type="entry name" value="Ig-like_fold"/>
</dbReference>